<name>A0A918HFG3_9ACTN</name>
<feature type="compositionally biased region" description="Low complexity" evidence="1">
    <location>
        <begin position="311"/>
        <end position="323"/>
    </location>
</feature>
<dbReference type="AlphaFoldDB" id="A0A918HFG3"/>
<dbReference type="InterPro" id="IPR037883">
    <property type="entry name" value="Knr4/Smi1-like_sf"/>
</dbReference>
<comment type="caution">
    <text evidence="3">The sequence shown here is derived from an EMBL/GenBank/DDBJ whole genome shotgun (WGS) entry which is preliminary data.</text>
</comment>
<accession>A0A918HFG3</accession>
<feature type="region of interest" description="Disordered" evidence="1">
    <location>
        <begin position="311"/>
        <end position="348"/>
    </location>
</feature>
<protein>
    <recommendedName>
        <fullName evidence="2">Knr4/Smi1-like domain-containing protein</fullName>
    </recommendedName>
</protein>
<dbReference type="InterPro" id="IPR018958">
    <property type="entry name" value="Knr4/Smi1-like_dom"/>
</dbReference>
<evidence type="ECO:0000313" key="3">
    <source>
        <dbReference type="EMBL" id="GGT57952.1"/>
    </source>
</evidence>
<feature type="region of interest" description="Disordered" evidence="1">
    <location>
        <begin position="406"/>
        <end position="470"/>
    </location>
</feature>
<evidence type="ECO:0000256" key="1">
    <source>
        <dbReference type="SAM" id="MobiDB-lite"/>
    </source>
</evidence>
<keyword evidence="4" id="KW-1185">Reference proteome</keyword>
<evidence type="ECO:0000313" key="4">
    <source>
        <dbReference type="Proteomes" id="UP000619486"/>
    </source>
</evidence>
<dbReference type="Proteomes" id="UP000619486">
    <property type="component" value="Unassembled WGS sequence"/>
</dbReference>
<dbReference type="SMART" id="SM00860">
    <property type="entry name" value="SMI1_KNR4"/>
    <property type="match status" value="1"/>
</dbReference>
<gene>
    <name evidence="3" type="ORF">GCM10014713_59410</name>
</gene>
<evidence type="ECO:0000259" key="2">
    <source>
        <dbReference type="SMART" id="SM00860"/>
    </source>
</evidence>
<dbReference type="Pfam" id="PF09346">
    <property type="entry name" value="SMI1_KNR4"/>
    <property type="match status" value="1"/>
</dbReference>
<sequence length="470" mass="50615">MDSMAPTLSRRSYAPGAFHRQKISDRAGESAQLGIQQREAGGTGQAAGCDDPAMSEDLSRWYRGRLIVGPFRLFKAGELEDLEREIGLPLPSSYRSFLETGGGGSLMYSVRLPACEPEPFQSFDDLYPLGRDDDGEYGWGTLLGEYRRSRDGRLAGEVSLAGLLPIARNGGSDTLFLDLNPATHGQLFAFVHGIPHPRYLSRGVFTHVADGFDDYLDMLVVDPDLAADTWADVADSDSTDPWRQTVEEWLDKELPGWRAEPWAVVLCPPSAVVGHAAAGVSLAASPAGSRAAPASWHPPSATRVTFARTTATPLSSRSPSLHSRTLKPAPPICSAAKPDREAPSGDGRQQSCAWRAICEIRLGDAYAEARTAALGGRPVLTTAIVAASLDRDWLVEVEVEGVAAGRRPGTVGHDAEDPKTRGSPAASAVAGRPPSCRGREFRRRRSWPSAARTPQPTRGRRSHRPPDGRP</sequence>
<feature type="domain" description="Knr4/Smi1-like" evidence="2">
    <location>
        <begin position="73"/>
        <end position="218"/>
    </location>
</feature>
<dbReference type="SUPFAM" id="SSF160631">
    <property type="entry name" value="SMI1/KNR4-like"/>
    <property type="match status" value="1"/>
</dbReference>
<organism evidence="3 4">
    <name type="scientific">Streptomyces purpureus</name>
    <dbReference type="NCBI Taxonomy" id="1951"/>
    <lineage>
        <taxon>Bacteria</taxon>
        <taxon>Bacillati</taxon>
        <taxon>Actinomycetota</taxon>
        <taxon>Actinomycetes</taxon>
        <taxon>Kitasatosporales</taxon>
        <taxon>Streptomycetaceae</taxon>
        <taxon>Streptomyces</taxon>
    </lineage>
</organism>
<dbReference type="EMBL" id="BMQQ01000032">
    <property type="protein sequence ID" value="GGT57952.1"/>
    <property type="molecule type" value="Genomic_DNA"/>
</dbReference>
<feature type="region of interest" description="Disordered" evidence="1">
    <location>
        <begin position="27"/>
        <end position="50"/>
    </location>
</feature>
<proteinExistence type="predicted"/>
<dbReference type="Gene3D" id="3.40.1580.10">
    <property type="entry name" value="SMI1/KNR4-like"/>
    <property type="match status" value="1"/>
</dbReference>
<reference evidence="3" key="2">
    <citation type="submission" date="2020-09" db="EMBL/GenBank/DDBJ databases">
        <authorList>
            <person name="Sun Q."/>
            <person name="Ohkuma M."/>
        </authorList>
    </citation>
    <scope>NUCLEOTIDE SEQUENCE</scope>
    <source>
        <strain evidence="3">JCM 3172</strain>
    </source>
</reference>
<reference evidence="3" key="1">
    <citation type="journal article" date="2014" name="Int. J. Syst. Evol. Microbiol.">
        <title>Complete genome sequence of Corynebacterium casei LMG S-19264T (=DSM 44701T), isolated from a smear-ripened cheese.</title>
        <authorList>
            <consortium name="US DOE Joint Genome Institute (JGI-PGF)"/>
            <person name="Walter F."/>
            <person name="Albersmeier A."/>
            <person name="Kalinowski J."/>
            <person name="Ruckert C."/>
        </authorList>
    </citation>
    <scope>NUCLEOTIDE SEQUENCE</scope>
    <source>
        <strain evidence="3">JCM 3172</strain>
    </source>
</reference>